<feature type="signal peptide" evidence="2">
    <location>
        <begin position="1"/>
        <end position="21"/>
    </location>
</feature>
<feature type="region of interest" description="Disordered" evidence="1">
    <location>
        <begin position="17"/>
        <end position="92"/>
    </location>
</feature>
<evidence type="ECO:0000256" key="2">
    <source>
        <dbReference type="SAM" id="SignalP"/>
    </source>
</evidence>
<dbReference type="EMBL" id="JAOB01000060">
    <property type="protein sequence ID" value="EUA30085.1"/>
    <property type="molecule type" value="Genomic_DNA"/>
</dbReference>
<dbReference type="AlphaFoldDB" id="X8AGT6"/>
<keyword evidence="3" id="KW-0378">Hydrolase</keyword>
<feature type="compositionally biased region" description="Basic and acidic residues" evidence="1">
    <location>
        <begin position="43"/>
        <end position="59"/>
    </location>
</feature>
<feature type="region of interest" description="Disordered" evidence="1">
    <location>
        <begin position="148"/>
        <end position="172"/>
    </location>
</feature>
<protein>
    <submittedName>
        <fullName evidence="3">M23B family peptidase</fullName>
        <ecNumber evidence="3">3.4.24.-</ecNumber>
    </submittedName>
</protein>
<organism evidence="3">
    <name type="scientific">Mycobacterium xenopi 4042</name>
    <dbReference type="NCBI Taxonomy" id="1299334"/>
    <lineage>
        <taxon>Bacteria</taxon>
        <taxon>Bacillati</taxon>
        <taxon>Actinomycetota</taxon>
        <taxon>Actinomycetes</taxon>
        <taxon>Mycobacteriales</taxon>
        <taxon>Mycobacteriaceae</taxon>
        <taxon>Mycobacterium</taxon>
    </lineage>
</organism>
<feature type="chain" id="PRO_5004983568" evidence="2">
    <location>
        <begin position="22"/>
        <end position="172"/>
    </location>
</feature>
<accession>X8AGT6</accession>
<proteinExistence type="predicted"/>
<evidence type="ECO:0000256" key="1">
    <source>
        <dbReference type="SAM" id="MobiDB-lite"/>
    </source>
</evidence>
<dbReference type="GO" id="GO:0016787">
    <property type="term" value="F:hydrolase activity"/>
    <property type="evidence" value="ECO:0007669"/>
    <property type="project" value="UniProtKB-KW"/>
</dbReference>
<gene>
    <name evidence="3" type="primary">mepA</name>
    <name evidence="3" type="ORF">I553_4341</name>
</gene>
<reference evidence="3" key="1">
    <citation type="submission" date="2014-01" db="EMBL/GenBank/DDBJ databases">
        <authorList>
            <person name="Brown-Elliot B."/>
            <person name="Wallace R."/>
            <person name="Lenaerts A."/>
            <person name="Ordway D."/>
            <person name="DeGroote M.A."/>
            <person name="Parker T."/>
            <person name="Sizemore C."/>
            <person name="Tallon L.J."/>
            <person name="Sadzewicz L.K."/>
            <person name="Sengamalay N."/>
            <person name="Fraser C.M."/>
            <person name="Hine E."/>
            <person name="Shefchek K.A."/>
            <person name="Das S.P."/>
            <person name="Tettelin H."/>
        </authorList>
    </citation>
    <scope>NUCLEOTIDE SEQUENCE [LARGE SCALE GENOMIC DNA]</scope>
    <source>
        <strain evidence="3">4042</strain>
    </source>
</reference>
<sequence>MRGRVLITAMAAGAAAAAAHSATTRPMPPRPRRCWPPTHRPQRRGDDDLGTRHADDHRQAGRQYRGAQRGARQRSRLRPGARPTRGPASAATVRHADQGHFHVELRIPLGVLHAGIDIANSIGTRSWRCPTVWSSMPARPPVTGCGSSCATPTEPSRSTVTSTARWSASASG</sequence>
<comment type="caution">
    <text evidence="3">The sequence shown here is derived from an EMBL/GenBank/DDBJ whole genome shotgun (WGS) entry which is preliminary data.</text>
</comment>
<keyword evidence="2" id="KW-0732">Signal</keyword>
<name>X8AGT6_MYCXE</name>
<dbReference type="EC" id="3.4.24.-" evidence="3"/>
<evidence type="ECO:0000313" key="3">
    <source>
        <dbReference type="EMBL" id="EUA30085.1"/>
    </source>
</evidence>
<feature type="compositionally biased region" description="Low complexity" evidence="1">
    <location>
        <begin position="61"/>
        <end position="70"/>
    </location>
</feature>